<keyword evidence="2" id="KW-0813">Transport</keyword>
<dbReference type="PROSITE" id="PS50893">
    <property type="entry name" value="ABC_TRANSPORTER_2"/>
    <property type="match status" value="1"/>
</dbReference>
<keyword evidence="13" id="KW-1185">Reference proteome</keyword>
<feature type="region of interest" description="Disordered" evidence="10">
    <location>
        <begin position="308"/>
        <end position="338"/>
    </location>
</feature>
<evidence type="ECO:0000256" key="3">
    <source>
        <dbReference type="ARBA" id="ARBA00022475"/>
    </source>
</evidence>
<dbReference type="GO" id="GO:0005524">
    <property type="term" value="F:ATP binding"/>
    <property type="evidence" value="ECO:0007669"/>
    <property type="project" value="UniProtKB-KW"/>
</dbReference>
<keyword evidence="4" id="KW-0547">Nucleotide-binding</keyword>
<evidence type="ECO:0000313" key="13">
    <source>
        <dbReference type="Proteomes" id="UP000198802"/>
    </source>
</evidence>
<dbReference type="InterPro" id="IPR003593">
    <property type="entry name" value="AAA+_ATPase"/>
</dbReference>
<dbReference type="GO" id="GO:0005886">
    <property type="term" value="C:plasma membrane"/>
    <property type="evidence" value="ECO:0007669"/>
    <property type="project" value="UniProtKB-SubCell"/>
</dbReference>
<evidence type="ECO:0000256" key="6">
    <source>
        <dbReference type="ARBA" id="ARBA00022967"/>
    </source>
</evidence>
<proteinExistence type="inferred from homology"/>
<feature type="domain" description="ABC transporter" evidence="11">
    <location>
        <begin position="2"/>
        <end position="232"/>
    </location>
</feature>
<keyword evidence="5 12" id="KW-0067">ATP-binding</keyword>
<dbReference type="Pfam" id="PF00005">
    <property type="entry name" value="ABC_tran"/>
    <property type="match status" value="1"/>
</dbReference>
<sequence length="338" mass="35088">MIEATGLTKRYGDTQALAGVDLHVPAGTILGVLGPNGAGKSTAVRILTTLARPDTGRASVAGFDVVAQAGEVRRRIGVTAQDATLDEALTGRQNLRMIAELSGLRSRAAADRAGELLARFELTDAADRVLRGYSGGMRRRLDLAASLVARPAVLFLDEPTTGLDPASRARMWEVVRDLVAAGTTILLTTQYLEEADALADHIVVIDHGRVVARGTADELKTTIGGHRLEITLSAAHAGAAAALHPLVEGRVDIDEGGRRLRAAVRGGEGVATAVIRALDGVGALVDDVVVHAPSLDDVFFALTGAPDAAAERGSNGRPGNHPDSRPDDVRATSPVGVA</sequence>
<keyword evidence="8" id="KW-0046">Antibiotic resistance</keyword>
<evidence type="ECO:0000256" key="5">
    <source>
        <dbReference type="ARBA" id="ARBA00022840"/>
    </source>
</evidence>
<gene>
    <name evidence="12" type="ORF">Ga0074812_107341</name>
</gene>
<dbReference type="RefSeq" id="WP_226930882.1">
    <property type="nucleotide sequence ID" value="NZ_FAOZ01000007.1"/>
</dbReference>
<evidence type="ECO:0000256" key="2">
    <source>
        <dbReference type="ARBA" id="ARBA00022448"/>
    </source>
</evidence>
<keyword evidence="3" id="KW-1003">Cell membrane</keyword>
<dbReference type="InterPro" id="IPR005894">
    <property type="entry name" value="DrrA"/>
</dbReference>
<organism evidence="12 13">
    <name type="scientific">Parafrankia irregularis</name>
    <dbReference type="NCBI Taxonomy" id="795642"/>
    <lineage>
        <taxon>Bacteria</taxon>
        <taxon>Bacillati</taxon>
        <taxon>Actinomycetota</taxon>
        <taxon>Actinomycetes</taxon>
        <taxon>Frankiales</taxon>
        <taxon>Frankiaceae</taxon>
        <taxon>Parafrankia</taxon>
    </lineage>
</organism>
<dbReference type="Proteomes" id="UP000198802">
    <property type="component" value="Unassembled WGS sequence"/>
</dbReference>
<reference evidence="13" key="1">
    <citation type="submission" date="2015-11" db="EMBL/GenBank/DDBJ databases">
        <authorList>
            <person name="Varghese N."/>
        </authorList>
    </citation>
    <scope>NUCLEOTIDE SEQUENCE [LARGE SCALE GENOMIC DNA]</scope>
    <source>
        <strain evidence="13">DSM 45899</strain>
    </source>
</reference>
<dbReference type="InterPro" id="IPR050763">
    <property type="entry name" value="ABC_transporter_ATP-binding"/>
</dbReference>
<comment type="subcellular location">
    <subcellularLocation>
        <location evidence="1">Cell membrane</location>
        <topology evidence="1">Peripheral membrane protein</topology>
        <orientation evidence="1">Cytoplasmic side</orientation>
    </subcellularLocation>
</comment>
<dbReference type="PANTHER" id="PTHR42711:SF19">
    <property type="entry name" value="DOXORUBICIN RESISTANCE ATP-BINDING PROTEIN DRRA"/>
    <property type="match status" value="1"/>
</dbReference>
<evidence type="ECO:0000256" key="9">
    <source>
        <dbReference type="ARBA" id="ARBA00049985"/>
    </source>
</evidence>
<evidence type="ECO:0000256" key="7">
    <source>
        <dbReference type="ARBA" id="ARBA00023136"/>
    </source>
</evidence>
<dbReference type="Gene3D" id="3.40.50.300">
    <property type="entry name" value="P-loop containing nucleotide triphosphate hydrolases"/>
    <property type="match status" value="1"/>
</dbReference>
<protein>
    <submittedName>
        <fullName evidence="12">ABC-2 type transport system ATP-binding protein</fullName>
    </submittedName>
</protein>
<dbReference type="SUPFAM" id="SSF52540">
    <property type="entry name" value="P-loop containing nucleoside triphosphate hydrolases"/>
    <property type="match status" value="1"/>
</dbReference>
<name>A0A0S4QMI3_9ACTN</name>
<evidence type="ECO:0000256" key="8">
    <source>
        <dbReference type="ARBA" id="ARBA00023251"/>
    </source>
</evidence>
<dbReference type="PANTHER" id="PTHR42711">
    <property type="entry name" value="ABC TRANSPORTER ATP-BINDING PROTEIN"/>
    <property type="match status" value="1"/>
</dbReference>
<evidence type="ECO:0000256" key="4">
    <source>
        <dbReference type="ARBA" id="ARBA00022741"/>
    </source>
</evidence>
<comment type="similarity">
    <text evidence="9">Belongs to the ABC transporter superfamily. Drug exporter-1 (DrugE1) (TC 3.A.1.105) family.</text>
</comment>
<dbReference type="InterPro" id="IPR017871">
    <property type="entry name" value="ABC_transporter-like_CS"/>
</dbReference>
<dbReference type="GO" id="GO:0046677">
    <property type="term" value="P:response to antibiotic"/>
    <property type="evidence" value="ECO:0007669"/>
    <property type="project" value="UniProtKB-KW"/>
</dbReference>
<dbReference type="SMART" id="SM00382">
    <property type="entry name" value="AAA"/>
    <property type="match status" value="1"/>
</dbReference>
<evidence type="ECO:0000256" key="1">
    <source>
        <dbReference type="ARBA" id="ARBA00004413"/>
    </source>
</evidence>
<accession>A0A0S4QMI3</accession>
<dbReference type="FunFam" id="3.40.50.300:FF:000589">
    <property type="entry name" value="ABC transporter, ATP-binding subunit"/>
    <property type="match status" value="1"/>
</dbReference>
<dbReference type="InterPro" id="IPR027417">
    <property type="entry name" value="P-loop_NTPase"/>
</dbReference>
<dbReference type="AlphaFoldDB" id="A0A0S4QMI3"/>
<dbReference type="GO" id="GO:0016887">
    <property type="term" value="F:ATP hydrolysis activity"/>
    <property type="evidence" value="ECO:0007669"/>
    <property type="project" value="InterPro"/>
</dbReference>
<dbReference type="PROSITE" id="PS00211">
    <property type="entry name" value="ABC_TRANSPORTER_1"/>
    <property type="match status" value="1"/>
</dbReference>
<evidence type="ECO:0000313" key="12">
    <source>
        <dbReference type="EMBL" id="CUU56457.1"/>
    </source>
</evidence>
<keyword evidence="7" id="KW-0472">Membrane</keyword>
<evidence type="ECO:0000256" key="10">
    <source>
        <dbReference type="SAM" id="MobiDB-lite"/>
    </source>
</evidence>
<dbReference type="EMBL" id="FAOZ01000007">
    <property type="protein sequence ID" value="CUU56457.1"/>
    <property type="molecule type" value="Genomic_DNA"/>
</dbReference>
<dbReference type="InterPro" id="IPR003439">
    <property type="entry name" value="ABC_transporter-like_ATP-bd"/>
</dbReference>
<dbReference type="GO" id="GO:1900753">
    <property type="term" value="P:doxorubicin transport"/>
    <property type="evidence" value="ECO:0007669"/>
    <property type="project" value="InterPro"/>
</dbReference>
<feature type="compositionally biased region" description="Basic and acidic residues" evidence="10">
    <location>
        <begin position="320"/>
        <end position="330"/>
    </location>
</feature>
<dbReference type="GO" id="GO:0043215">
    <property type="term" value="P:daunorubicin transport"/>
    <property type="evidence" value="ECO:0007669"/>
    <property type="project" value="InterPro"/>
</dbReference>
<evidence type="ECO:0000259" key="11">
    <source>
        <dbReference type="PROSITE" id="PS50893"/>
    </source>
</evidence>
<dbReference type="NCBIfam" id="TIGR01188">
    <property type="entry name" value="drrA"/>
    <property type="match status" value="1"/>
</dbReference>
<keyword evidence="6" id="KW-1278">Translocase</keyword>